<protein>
    <submittedName>
        <fullName evidence="1">Uncharacterized protein</fullName>
    </submittedName>
</protein>
<sequence length="139" mass="15450">MPLRGLNTSSSVRFMADMSAEYHFERFVSSTWTLDYATKSTSQTKMASDAAKLEQASKPTIAVKWPNFRAGALLPCGPAQPSPVMWCKCPVRTGRCLWPGVNETASHYHFCLQAVVESSRWQSSRLSDNEKVLQRTCGG</sequence>
<evidence type="ECO:0000313" key="1">
    <source>
        <dbReference type="EMBL" id="KAK9819233.1"/>
    </source>
</evidence>
<evidence type="ECO:0000313" key="2">
    <source>
        <dbReference type="Proteomes" id="UP001438707"/>
    </source>
</evidence>
<comment type="caution">
    <text evidence="1">The sequence shown here is derived from an EMBL/GenBank/DDBJ whole genome shotgun (WGS) entry which is preliminary data.</text>
</comment>
<gene>
    <name evidence="1" type="ORF">WJX74_010629</name>
</gene>
<proteinExistence type="predicted"/>
<dbReference type="Proteomes" id="UP001438707">
    <property type="component" value="Unassembled WGS sequence"/>
</dbReference>
<dbReference type="EMBL" id="JALJOS010000049">
    <property type="protein sequence ID" value="KAK9819233.1"/>
    <property type="molecule type" value="Genomic_DNA"/>
</dbReference>
<name>A0AAW1QCS4_9CHLO</name>
<keyword evidence="2" id="KW-1185">Reference proteome</keyword>
<dbReference type="AlphaFoldDB" id="A0AAW1QCS4"/>
<reference evidence="1 2" key="1">
    <citation type="journal article" date="2024" name="Nat. Commun.">
        <title>Phylogenomics reveals the evolutionary origins of lichenization in chlorophyte algae.</title>
        <authorList>
            <person name="Puginier C."/>
            <person name="Libourel C."/>
            <person name="Otte J."/>
            <person name="Skaloud P."/>
            <person name="Haon M."/>
            <person name="Grisel S."/>
            <person name="Petersen M."/>
            <person name="Berrin J.G."/>
            <person name="Delaux P.M."/>
            <person name="Dal Grande F."/>
            <person name="Keller J."/>
        </authorList>
    </citation>
    <scope>NUCLEOTIDE SEQUENCE [LARGE SCALE GENOMIC DNA]</scope>
    <source>
        <strain evidence="1 2">SAG 2145</strain>
    </source>
</reference>
<accession>A0AAW1QCS4</accession>
<organism evidence="1 2">
    <name type="scientific">Apatococcus lobatus</name>
    <dbReference type="NCBI Taxonomy" id="904363"/>
    <lineage>
        <taxon>Eukaryota</taxon>
        <taxon>Viridiplantae</taxon>
        <taxon>Chlorophyta</taxon>
        <taxon>core chlorophytes</taxon>
        <taxon>Trebouxiophyceae</taxon>
        <taxon>Chlorellales</taxon>
        <taxon>Chlorellaceae</taxon>
        <taxon>Apatococcus</taxon>
    </lineage>
</organism>